<feature type="compositionally biased region" description="Basic and acidic residues" evidence="8">
    <location>
        <begin position="866"/>
        <end position="880"/>
    </location>
</feature>
<dbReference type="GO" id="GO:0007064">
    <property type="term" value="P:mitotic sister chromatid cohesion"/>
    <property type="evidence" value="ECO:0007669"/>
    <property type="project" value="InterPro"/>
</dbReference>
<dbReference type="SMART" id="SM00333">
    <property type="entry name" value="TUDOR"/>
    <property type="match status" value="1"/>
</dbReference>
<evidence type="ECO:0000256" key="1">
    <source>
        <dbReference type="ARBA" id="ARBA00004123"/>
    </source>
</evidence>
<evidence type="ECO:0000256" key="4">
    <source>
        <dbReference type="ARBA" id="ARBA00022776"/>
    </source>
</evidence>
<dbReference type="Pfam" id="PF20168">
    <property type="entry name" value="PDS5"/>
    <property type="match status" value="1"/>
</dbReference>
<dbReference type="Proteomes" id="UP000237000">
    <property type="component" value="Unassembled WGS sequence"/>
</dbReference>
<dbReference type="CDD" id="cd20404">
    <property type="entry name" value="Tudor_Agenet_AtEML-like"/>
    <property type="match status" value="1"/>
</dbReference>
<feature type="compositionally biased region" description="Polar residues" evidence="8">
    <location>
        <begin position="956"/>
        <end position="977"/>
    </location>
</feature>
<keyword evidence="7" id="KW-0131">Cell cycle</keyword>
<feature type="compositionally biased region" description="Basic and acidic residues" evidence="8">
    <location>
        <begin position="350"/>
        <end position="362"/>
    </location>
</feature>
<reference evidence="11" key="1">
    <citation type="submission" date="2016-06" db="EMBL/GenBank/DDBJ databases">
        <title>Parallel loss of symbiosis genes in relatives of nitrogen-fixing non-legume Parasponia.</title>
        <authorList>
            <person name="Van Velzen R."/>
            <person name="Holmer R."/>
            <person name="Bu F."/>
            <person name="Rutten L."/>
            <person name="Van Zeijl A."/>
            <person name="Liu W."/>
            <person name="Santuari L."/>
            <person name="Cao Q."/>
            <person name="Sharma T."/>
            <person name="Shen D."/>
            <person name="Roswanjaya Y."/>
            <person name="Wardhani T."/>
            <person name="Kalhor M.S."/>
            <person name="Jansen J."/>
            <person name="Van den Hoogen J."/>
            <person name="Gungor B."/>
            <person name="Hartog M."/>
            <person name="Hontelez J."/>
            <person name="Verver J."/>
            <person name="Yang W.-C."/>
            <person name="Schijlen E."/>
            <person name="Repin R."/>
            <person name="Schilthuizen M."/>
            <person name="Schranz E."/>
            <person name="Heidstra R."/>
            <person name="Miyata K."/>
            <person name="Fedorova E."/>
            <person name="Kohlen W."/>
            <person name="Bisseling T."/>
            <person name="Smit S."/>
            <person name="Geurts R."/>
        </authorList>
    </citation>
    <scope>NUCLEOTIDE SEQUENCE [LARGE SCALE GENOMIC DNA]</scope>
    <source>
        <strain evidence="11">cv. RG33-2</strain>
    </source>
</reference>
<dbReference type="PANTHER" id="PTHR12663">
    <property type="entry name" value="ANDROGEN INDUCED INHIBITOR OF PROLIFERATION AS3 / PDS5-RELATED"/>
    <property type="match status" value="1"/>
</dbReference>
<evidence type="ECO:0000256" key="3">
    <source>
        <dbReference type="ARBA" id="ARBA00022763"/>
    </source>
</evidence>
<feature type="region of interest" description="Disordered" evidence="8">
    <location>
        <begin position="267"/>
        <end position="617"/>
    </location>
</feature>
<dbReference type="AlphaFoldDB" id="A0A2P5E657"/>
<feature type="compositionally biased region" description="Basic and acidic residues" evidence="8">
    <location>
        <begin position="938"/>
        <end position="951"/>
    </location>
</feature>
<keyword evidence="6" id="KW-0539">Nucleus</keyword>
<feature type="region of interest" description="Disordered" evidence="8">
    <location>
        <begin position="707"/>
        <end position="741"/>
    </location>
</feature>
<keyword evidence="4" id="KW-0498">Mitosis</keyword>
<dbReference type="GO" id="GO:0000785">
    <property type="term" value="C:chromatin"/>
    <property type="evidence" value="ECO:0007669"/>
    <property type="project" value="TreeGrafter"/>
</dbReference>
<evidence type="ECO:0000256" key="7">
    <source>
        <dbReference type="ARBA" id="ARBA00023306"/>
    </source>
</evidence>
<feature type="compositionally biased region" description="Polar residues" evidence="8">
    <location>
        <begin position="913"/>
        <end position="925"/>
    </location>
</feature>
<feature type="compositionally biased region" description="Basic residues" evidence="8">
    <location>
        <begin position="897"/>
        <end position="912"/>
    </location>
</feature>
<keyword evidence="3" id="KW-0227">DNA damage</keyword>
<dbReference type="InterPro" id="IPR002999">
    <property type="entry name" value="Tudor"/>
</dbReference>
<feature type="compositionally biased region" description="Basic and acidic residues" evidence="8">
    <location>
        <begin position="1038"/>
        <end position="1061"/>
    </location>
</feature>
<evidence type="ECO:0000256" key="5">
    <source>
        <dbReference type="ARBA" id="ARBA00023204"/>
    </source>
</evidence>
<evidence type="ECO:0000259" key="9">
    <source>
        <dbReference type="SMART" id="SM00333"/>
    </source>
</evidence>
<feature type="compositionally biased region" description="Polar residues" evidence="8">
    <location>
        <begin position="1024"/>
        <end position="1034"/>
    </location>
</feature>
<dbReference type="SUPFAM" id="SSF48371">
    <property type="entry name" value="ARM repeat"/>
    <property type="match status" value="1"/>
</dbReference>
<dbReference type="GO" id="GO:0051301">
    <property type="term" value="P:cell division"/>
    <property type="evidence" value="ECO:0007669"/>
    <property type="project" value="UniProtKB-KW"/>
</dbReference>
<evidence type="ECO:0000313" key="11">
    <source>
        <dbReference type="Proteomes" id="UP000237000"/>
    </source>
</evidence>
<dbReference type="InterPro" id="IPR039776">
    <property type="entry name" value="Pds5"/>
</dbReference>
<feature type="compositionally biased region" description="Low complexity" evidence="8">
    <location>
        <begin position="554"/>
        <end position="566"/>
    </location>
</feature>
<sequence length="1125" mass="124867">MSCSTSKPMSPSEFEAWLRKQLRIGGTLLLNPPSSTEELLHILDKVEKLLSNVEQSPPTPVQRALLPTMEALISNELLRHSNMDVKVSVVSCITQVMRITAPECPYDDECMKEIFQLTLAAFEKLSLRSGRCYTKAGCILDVFAKIRSSMMMLDLDCHELVLEMFQIFLDHIRSDHPPRIFSAMEAIMTMTLDESEDIPFDLLSLLLSSVRKENQNISPVSSKLGENVITMCATKLESYLKKAVALMGIDMNDYAQIVSSIYQSGTEDSDLEDNLETEELEPDAVSPRKAHQTGDGIIRSISECTASTRKDDNVTNKNPSQKLQRGRHTKHHKSADSRDIAEPSSSLSPRTDKSKTKPDSIGRKRAPTSSLSMEEDHSKAADSRVITEPSSSLSIKAEKPESEPFSLPKKRGQMRSSLTNLDKGHHRTGKSRVIAEPKSSLSIKVDKTENDPNTVPKKRGQKSSSLMDSEEGTLERANSRGTFVPNTSISIKIEKSESELDSLPKKRGRKPSSLMNPEEGYDHSWISSGKKNLRPAHPRTSKGKSTESSASRNSVSKKGTSSSTLKKVTEPAVLQSELDENTRASPSKTHNLPEAVCRKRGHLKRNGSTLTQEADTKSLSVIKVELVSSQIEERSPKPVDLKLKKESADTILLKEKEQDSAKLGLAAKENEETDVASGHMVARKETEVSCHSEGKLQQSNVKLEAANVIDHSSVPRATRKRKRVSSSSSNDTNEESSLKNVSYESGIKSSNGVERYREKSTEIILKRKSIIGKELASETSGLGELFLVGRRIKVWWPMDKTFYEGVVDSYDPIKKRHQVFYVDGDKETLNLKRQRWELIQHDASADEEKKIGLSGPDASARNNSQMEKHTTEMDHEREVKNLVQVKQEQADSPGRSKPQKGIRRTRSVKVKQAKNSDQADPSSKRSPPRKAQKTKTKLAQEKKSNKSEQAKADPSSECSTYFSNPQQIIQKANSDGRNQSKKSDEVKPDSSAEKQEKTSDEVKQLNGDSSSERIEMPAPVFTIKSMSDTKSANGPSFDHPEIKDEHVDATTRTDEGPKDDDQISAGNLEADKLESTSDCIKITLETVALSEGKRPEADTEFGSEECANKLVEMSKGVKSEKTVET</sequence>
<evidence type="ECO:0000313" key="10">
    <source>
        <dbReference type="EMBL" id="PON80970.1"/>
    </source>
</evidence>
<feature type="compositionally biased region" description="Basic and acidic residues" evidence="8">
    <location>
        <begin position="981"/>
        <end position="1003"/>
    </location>
</feature>
<feature type="compositionally biased region" description="Basic residues" evidence="8">
    <location>
        <begin position="531"/>
        <end position="542"/>
    </location>
</feature>
<feature type="compositionally biased region" description="Polar residues" evidence="8">
    <location>
        <begin position="606"/>
        <end position="617"/>
    </location>
</feature>
<dbReference type="GO" id="GO:0005634">
    <property type="term" value="C:nucleus"/>
    <property type="evidence" value="ECO:0007669"/>
    <property type="project" value="UniProtKB-SubCell"/>
</dbReference>
<evidence type="ECO:0000256" key="2">
    <source>
        <dbReference type="ARBA" id="ARBA00022618"/>
    </source>
</evidence>
<feature type="compositionally biased region" description="Basic residues" evidence="8">
    <location>
        <begin position="926"/>
        <end position="936"/>
    </location>
</feature>
<dbReference type="Gene3D" id="2.30.30.140">
    <property type="match status" value="1"/>
</dbReference>
<accession>A0A2P5E657</accession>
<keyword evidence="2" id="KW-0132">Cell division</keyword>
<feature type="compositionally biased region" description="Acidic residues" evidence="8">
    <location>
        <begin position="267"/>
        <end position="282"/>
    </location>
</feature>
<comment type="subcellular location">
    <subcellularLocation>
        <location evidence="1">Nucleus</location>
    </subcellularLocation>
</comment>
<feature type="domain" description="Tudor" evidence="9">
    <location>
        <begin position="784"/>
        <end position="843"/>
    </location>
</feature>
<dbReference type="STRING" id="63057.A0A2P5E657"/>
<evidence type="ECO:0000256" key="8">
    <source>
        <dbReference type="SAM" id="MobiDB-lite"/>
    </source>
</evidence>
<dbReference type="GO" id="GO:0035825">
    <property type="term" value="P:homologous recombination"/>
    <property type="evidence" value="ECO:0007669"/>
    <property type="project" value="UniProtKB-ARBA"/>
</dbReference>
<dbReference type="EMBL" id="JXTC01000227">
    <property type="protein sequence ID" value="PON80970.1"/>
    <property type="molecule type" value="Genomic_DNA"/>
</dbReference>
<feature type="compositionally biased region" description="Basic residues" evidence="8">
    <location>
        <begin position="324"/>
        <end position="333"/>
    </location>
</feature>
<gene>
    <name evidence="10" type="ORF">TorRG33x02_232000</name>
</gene>
<comment type="caution">
    <text evidence="10">The sequence shown here is derived from an EMBL/GenBank/DDBJ whole genome shotgun (WGS) entry which is preliminary data.</text>
</comment>
<proteinExistence type="predicted"/>
<organism evidence="10 11">
    <name type="scientific">Trema orientale</name>
    <name type="common">Charcoal tree</name>
    <name type="synonym">Celtis orientalis</name>
    <dbReference type="NCBI Taxonomy" id="63057"/>
    <lineage>
        <taxon>Eukaryota</taxon>
        <taxon>Viridiplantae</taxon>
        <taxon>Streptophyta</taxon>
        <taxon>Embryophyta</taxon>
        <taxon>Tracheophyta</taxon>
        <taxon>Spermatophyta</taxon>
        <taxon>Magnoliopsida</taxon>
        <taxon>eudicotyledons</taxon>
        <taxon>Gunneridae</taxon>
        <taxon>Pentapetalae</taxon>
        <taxon>rosids</taxon>
        <taxon>fabids</taxon>
        <taxon>Rosales</taxon>
        <taxon>Cannabaceae</taxon>
        <taxon>Trema</taxon>
    </lineage>
</organism>
<dbReference type="InParanoid" id="A0A2P5E657"/>
<keyword evidence="11" id="KW-1185">Reference proteome</keyword>
<name>A0A2P5E657_TREOI</name>
<dbReference type="GO" id="GO:0006281">
    <property type="term" value="P:DNA repair"/>
    <property type="evidence" value="ECO:0007669"/>
    <property type="project" value="UniProtKB-KW"/>
</dbReference>
<dbReference type="InterPro" id="IPR016024">
    <property type="entry name" value="ARM-type_fold"/>
</dbReference>
<dbReference type="SUPFAM" id="SSF63748">
    <property type="entry name" value="Tudor/PWWP/MBT"/>
    <property type="match status" value="1"/>
</dbReference>
<keyword evidence="5" id="KW-0234">DNA repair</keyword>
<evidence type="ECO:0000256" key="6">
    <source>
        <dbReference type="ARBA" id="ARBA00023242"/>
    </source>
</evidence>
<dbReference type="OrthoDB" id="200660at2759"/>
<protein>
    <submittedName>
        <fullName evidence="10">Tudor domain containing protein</fullName>
    </submittedName>
</protein>
<dbReference type="PANTHER" id="PTHR12663:SF69">
    <property type="entry name" value="SISTER CHROMATID COHESION PROTEIN PDS5 HOMOLOG E"/>
    <property type="match status" value="1"/>
</dbReference>
<feature type="region of interest" description="Disordered" evidence="8">
    <location>
        <begin position="846"/>
        <end position="1070"/>
    </location>
</feature>
<feature type="compositionally biased region" description="Basic and acidic residues" evidence="8">
    <location>
        <begin position="492"/>
        <end position="504"/>
    </location>
</feature>